<feature type="non-terminal residue" evidence="1">
    <location>
        <position position="85"/>
    </location>
</feature>
<name>A0A812QBT4_SYMPI</name>
<comment type="caution">
    <text evidence="1">The sequence shown here is derived from an EMBL/GenBank/DDBJ whole genome shotgun (WGS) entry which is preliminary data.</text>
</comment>
<organism evidence="1 2">
    <name type="scientific">Symbiodinium pilosum</name>
    <name type="common">Dinoflagellate</name>
    <dbReference type="NCBI Taxonomy" id="2952"/>
    <lineage>
        <taxon>Eukaryota</taxon>
        <taxon>Sar</taxon>
        <taxon>Alveolata</taxon>
        <taxon>Dinophyceae</taxon>
        <taxon>Suessiales</taxon>
        <taxon>Symbiodiniaceae</taxon>
        <taxon>Symbiodinium</taxon>
    </lineage>
</organism>
<accession>A0A812QBT4</accession>
<reference evidence="1" key="1">
    <citation type="submission" date="2021-02" db="EMBL/GenBank/DDBJ databases">
        <authorList>
            <person name="Dougan E. K."/>
            <person name="Rhodes N."/>
            <person name="Thang M."/>
            <person name="Chan C."/>
        </authorList>
    </citation>
    <scope>NUCLEOTIDE SEQUENCE</scope>
</reference>
<keyword evidence="2" id="KW-1185">Reference proteome</keyword>
<dbReference type="OrthoDB" id="420453at2759"/>
<evidence type="ECO:0000313" key="2">
    <source>
        <dbReference type="Proteomes" id="UP000649617"/>
    </source>
</evidence>
<feature type="non-terminal residue" evidence="1">
    <location>
        <position position="1"/>
    </location>
</feature>
<sequence>GDENFYTAVVKPGQMKQQDLLEEGVQAFADDEVGLQEAAQNLPGKHVRLFRELQAKWQCYDAYARVSMSLGVNHICMTMSYYVIG</sequence>
<dbReference type="AlphaFoldDB" id="A0A812QBT4"/>
<gene>
    <name evidence="1" type="primary">AMT1-1</name>
    <name evidence="1" type="ORF">SPIL2461_LOCUS9300</name>
</gene>
<dbReference type="EMBL" id="CAJNIZ010016102">
    <property type="protein sequence ID" value="CAE7381364.1"/>
    <property type="molecule type" value="Genomic_DNA"/>
</dbReference>
<evidence type="ECO:0000313" key="1">
    <source>
        <dbReference type="EMBL" id="CAE7381364.1"/>
    </source>
</evidence>
<proteinExistence type="predicted"/>
<protein>
    <submittedName>
        <fullName evidence="1">AMT1-1 protein</fullName>
    </submittedName>
</protein>
<dbReference type="Proteomes" id="UP000649617">
    <property type="component" value="Unassembled WGS sequence"/>
</dbReference>